<gene>
    <name evidence="2" type="ORF">BCR41DRAFT_393664</name>
</gene>
<dbReference type="GeneID" id="33570425"/>
<evidence type="ECO:0000313" key="3">
    <source>
        <dbReference type="Proteomes" id="UP000193648"/>
    </source>
</evidence>
<dbReference type="EMBL" id="MCFF01000007">
    <property type="protein sequence ID" value="ORZ26477.1"/>
    <property type="molecule type" value="Genomic_DNA"/>
</dbReference>
<dbReference type="Proteomes" id="UP000193648">
    <property type="component" value="Unassembled WGS sequence"/>
</dbReference>
<dbReference type="RefSeq" id="XP_021884242.1">
    <property type="nucleotide sequence ID" value="XM_022028582.1"/>
</dbReference>
<name>A0A1Y2GW33_9FUNG</name>
<sequence>MKVSTQFLAACAIAFTTTALATPSMSKRIIDGSKVLGCFASVFMKGEEAWTPECATAATTDLGITQEAGFDDLTLDFTKPDLTLSSSVSVKLASLPGISLPVKKFSGHFAIIDGGVAIAKLTAPSTSAKVKGRILKFTLGTTALKTIPGQEDGISKFIETLVIQPSHTFTIAGNADVTIKIPGIPLLGGVSSLVSPSASSKTLTATNVGFSSPITLRGVKGFWVKYLSQKHFTRDSKSGITTLVYTANFHNPSQVNMRLGDTKYNVLNAKGELVGVINIPNLYLAMGDNVVTATTTFTNPDAYNALTTKSNAFTVVGFKDTVKNSILAKAMVGIKFQMTIPQIVAA</sequence>
<proteinExistence type="predicted"/>
<reference evidence="2 3" key="1">
    <citation type="submission" date="2016-07" db="EMBL/GenBank/DDBJ databases">
        <title>Pervasive Adenine N6-methylation of Active Genes in Fungi.</title>
        <authorList>
            <consortium name="DOE Joint Genome Institute"/>
            <person name="Mondo S.J."/>
            <person name="Dannebaum R.O."/>
            <person name="Kuo R.C."/>
            <person name="Labutti K."/>
            <person name="Haridas S."/>
            <person name="Kuo A."/>
            <person name="Salamov A."/>
            <person name="Ahrendt S.R."/>
            <person name="Lipzen A."/>
            <person name="Sullivan W."/>
            <person name="Andreopoulos W.B."/>
            <person name="Clum A."/>
            <person name="Lindquist E."/>
            <person name="Daum C."/>
            <person name="Ramamoorthy G.K."/>
            <person name="Gryganskyi A."/>
            <person name="Culley D."/>
            <person name="Magnuson J.K."/>
            <person name="James T.Y."/>
            <person name="O'Malley M.A."/>
            <person name="Stajich J.E."/>
            <person name="Spatafora J.W."/>
            <person name="Visel A."/>
            <person name="Grigoriev I.V."/>
        </authorList>
    </citation>
    <scope>NUCLEOTIDE SEQUENCE [LARGE SCALE GENOMIC DNA]</scope>
    <source>
        <strain evidence="2 3">NRRL 3116</strain>
    </source>
</reference>
<dbReference type="OrthoDB" id="2394524at2759"/>
<dbReference type="AlphaFoldDB" id="A0A1Y2GW33"/>
<keyword evidence="1" id="KW-0732">Signal</keyword>
<organism evidence="2 3">
    <name type="scientific">Lobosporangium transversale</name>
    <dbReference type="NCBI Taxonomy" id="64571"/>
    <lineage>
        <taxon>Eukaryota</taxon>
        <taxon>Fungi</taxon>
        <taxon>Fungi incertae sedis</taxon>
        <taxon>Mucoromycota</taxon>
        <taxon>Mortierellomycotina</taxon>
        <taxon>Mortierellomycetes</taxon>
        <taxon>Mortierellales</taxon>
        <taxon>Mortierellaceae</taxon>
        <taxon>Lobosporangium</taxon>
    </lineage>
</organism>
<evidence type="ECO:0000313" key="2">
    <source>
        <dbReference type="EMBL" id="ORZ26477.1"/>
    </source>
</evidence>
<feature type="signal peptide" evidence="1">
    <location>
        <begin position="1"/>
        <end position="21"/>
    </location>
</feature>
<feature type="chain" id="PRO_5012237563" evidence="1">
    <location>
        <begin position="22"/>
        <end position="346"/>
    </location>
</feature>
<comment type="caution">
    <text evidence="2">The sequence shown here is derived from an EMBL/GenBank/DDBJ whole genome shotgun (WGS) entry which is preliminary data.</text>
</comment>
<evidence type="ECO:0000256" key="1">
    <source>
        <dbReference type="SAM" id="SignalP"/>
    </source>
</evidence>
<protein>
    <submittedName>
        <fullName evidence="2">Uncharacterized protein</fullName>
    </submittedName>
</protein>
<accession>A0A1Y2GW33</accession>
<keyword evidence="3" id="KW-1185">Reference proteome</keyword>
<dbReference type="InParanoid" id="A0A1Y2GW33"/>